<sequence>MLLCDTSSLLSQMFEQSQLFNFFERAPKLLVKSTIYLFSYFYMSNQQESSFAYPIRLLRIMRVYNYFLFELLQLDELRLCVSIKPRVLSTTLIYSYQKTKINHLQSVNNINYKFSLRILSSNYIYPNLLSQIKENLSLQQNIPFIIYLLQFFVHANEIQLSNAQILIGLLLNCLCDYYYIIRFKLIIHCKFLQSILNYYSMISLPNILISKSFNLLSTYIFKSFHVGLCKILLRLFIQDSKNTAEPGIME</sequence>
<evidence type="ECO:0000313" key="2">
    <source>
        <dbReference type="Proteomes" id="UP000000600"/>
    </source>
</evidence>
<reference evidence="1 2" key="1">
    <citation type="journal article" date="2006" name="Nature">
        <title>Global trends of whole-genome duplications revealed by the ciliate Paramecium tetraurelia.</title>
        <authorList>
            <consortium name="Genoscope"/>
            <person name="Aury J.-M."/>
            <person name="Jaillon O."/>
            <person name="Duret L."/>
            <person name="Noel B."/>
            <person name="Jubin C."/>
            <person name="Porcel B.M."/>
            <person name="Segurens B."/>
            <person name="Daubin V."/>
            <person name="Anthouard V."/>
            <person name="Aiach N."/>
            <person name="Arnaiz O."/>
            <person name="Billaut A."/>
            <person name="Beisson J."/>
            <person name="Blanc I."/>
            <person name="Bouhouche K."/>
            <person name="Camara F."/>
            <person name="Duharcourt S."/>
            <person name="Guigo R."/>
            <person name="Gogendeau D."/>
            <person name="Katinka M."/>
            <person name="Keller A.-M."/>
            <person name="Kissmehl R."/>
            <person name="Klotz C."/>
            <person name="Koll F."/>
            <person name="Le Moue A."/>
            <person name="Lepere C."/>
            <person name="Malinsky S."/>
            <person name="Nowacki M."/>
            <person name="Nowak J.K."/>
            <person name="Plattner H."/>
            <person name="Poulain J."/>
            <person name="Ruiz F."/>
            <person name="Serrano V."/>
            <person name="Zagulski M."/>
            <person name="Dessen P."/>
            <person name="Betermier M."/>
            <person name="Weissenbach J."/>
            <person name="Scarpelli C."/>
            <person name="Schachter V."/>
            <person name="Sperling L."/>
            <person name="Meyer E."/>
            <person name="Cohen J."/>
            <person name="Wincker P."/>
        </authorList>
    </citation>
    <scope>NUCLEOTIDE SEQUENCE [LARGE SCALE GENOMIC DNA]</scope>
    <source>
        <strain evidence="1 2">Stock d4-2</strain>
    </source>
</reference>
<dbReference type="AlphaFoldDB" id="A0BDE0"/>
<dbReference type="Proteomes" id="UP000000600">
    <property type="component" value="Unassembled WGS sequence"/>
</dbReference>
<dbReference type="InParanoid" id="A0BDE0"/>
<proteinExistence type="predicted"/>
<gene>
    <name evidence="1" type="ORF">GSPATT00027585001</name>
</gene>
<keyword evidence="2" id="KW-1185">Reference proteome</keyword>
<dbReference type="KEGG" id="ptm:GSPATT00027585001"/>
<evidence type="ECO:0000313" key="1">
    <source>
        <dbReference type="EMBL" id="CAK56557.1"/>
    </source>
</evidence>
<dbReference type="HOGENOM" id="CLU_1113137_0_0_1"/>
<protein>
    <recommendedName>
        <fullName evidence="3">Transmembrane protein</fullName>
    </recommendedName>
</protein>
<dbReference type="EMBL" id="CT867987">
    <property type="protein sequence ID" value="CAK56557.1"/>
    <property type="molecule type" value="Genomic_DNA"/>
</dbReference>
<dbReference type="RefSeq" id="XP_001423955.1">
    <property type="nucleotide sequence ID" value="XM_001423918.1"/>
</dbReference>
<organism evidence="1 2">
    <name type="scientific">Paramecium tetraurelia</name>
    <dbReference type="NCBI Taxonomy" id="5888"/>
    <lineage>
        <taxon>Eukaryota</taxon>
        <taxon>Sar</taxon>
        <taxon>Alveolata</taxon>
        <taxon>Ciliophora</taxon>
        <taxon>Intramacronucleata</taxon>
        <taxon>Oligohymenophorea</taxon>
        <taxon>Peniculida</taxon>
        <taxon>Parameciidae</taxon>
        <taxon>Paramecium</taxon>
    </lineage>
</organism>
<name>A0BDE0_PARTE</name>
<dbReference type="GeneID" id="5009739"/>
<evidence type="ECO:0008006" key="3">
    <source>
        <dbReference type="Google" id="ProtNLM"/>
    </source>
</evidence>
<accession>A0BDE0</accession>